<keyword evidence="4" id="KW-1185">Reference proteome</keyword>
<dbReference type="RefSeq" id="XP_040655973.1">
    <property type="nucleotide sequence ID" value="XM_040800940.1"/>
</dbReference>
<sequence>MSAGSILEHIDAVDAVARTLFLRAKQYSSASLSDVATAVRQLHLALRHLRIEAADPDSLLNKGTDSSLYSRQVPSLVEDCDFVLRQLLAVLDRYDTNDGRDVAVLADRVMAIRARLANEKTNVEMFLDTVQLHLPANMRSAGSALGDGAGLDDIKDKVDKIAAGLFGRRDIAGTADDDDRLWQDFKSELENEGFSSQVLSRHKEVLRAYILELASVSRLTGGDPPPVRQLLELEQDTKDSVLPPVPPKVLPLETKHPSLESEKSFPSTRNAQRMAGEASTTRTPQKESYSFSSDDGATSKSNSMALMSTKDLMVMDHLHADMARMRLNPLVPRGHGAEPRSRQSRGTSDATGARLLASVPDLAGSPDSLVLGSSPNYVLALPPYSNLSSGTSQRPVPPRIAPDRYGQEIPLDAPWTKIKRTLVSPEVLERAGVRYEARPEYVAVLGRLSREQIAEYARQSAECRAARSGNPTQPRVGGMNRSGSKSSRDDDDEDESELWDESDTSDEDDRAADKGTRRYPYIVSPPSKNKTSPASTAMPKPILKNKNENRVRFDPEPQEFEARSSRSFKEERDRRSDYAPRKPRDQRDREPSSRNRDGYRREGGERDRHGSDYHRSSHRADRDRRGDRREDRAARKRAWGGTIGAVGIGGAAASLIGVLTEAAVGI</sequence>
<dbReference type="InParanoid" id="A0A151GHV4"/>
<dbReference type="Pfam" id="PF26118">
    <property type="entry name" value="DUF8035"/>
    <property type="match status" value="1"/>
</dbReference>
<dbReference type="InterPro" id="IPR058348">
    <property type="entry name" value="DUF8035"/>
</dbReference>
<gene>
    <name evidence="3" type="ORF">DCS_03622</name>
</gene>
<comment type="caution">
    <text evidence="3">The sequence shown here is derived from an EMBL/GenBank/DDBJ whole genome shotgun (WGS) entry which is preliminary data.</text>
</comment>
<proteinExistence type="predicted"/>
<feature type="compositionally biased region" description="Basic and acidic residues" evidence="1">
    <location>
        <begin position="253"/>
        <end position="263"/>
    </location>
</feature>
<protein>
    <recommendedName>
        <fullName evidence="2">DUF8035 domain-containing protein</fullName>
    </recommendedName>
</protein>
<reference evidence="3 4" key="1">
    <citation type="journal article" date="2016" name="Sci. Rep.">
        <title>Insights into Adaptations to a Near-Obligate Nematode Endoparasitic Lifestyle from the Finished Genome of Drechmeria coniospora.</title>
        <authorList>
            <person name="Zhang L."/>
            <person name="Zhou Z."/>
            <person name="Guo Q."/>
            <person name="Fokkens L."/>
            <person name="Miskei M."/>
            <person name="Pocsi I."/>
            <person name="Zhang W."/>
            <person name="Chen M."/>
            <person name="Wang L."/>
            <person name="Sun Y."/>
            <person name="Donzelli B.G."/>
            <person name="Gibson D.M."/>
            <person name="Nelson D.R."/>
            <person name="Luo J.G."/>
            <person name="Rep M."/>
            <person name="Liu H."/>
            <person name="Yang S."/>
            <person name="Wang J."/>
            <person name="Krasnoff S.B."/>
            <person name="Xu Y."/>
            <person name="Molnar I."/>
            <person name="Lin M."/>
        </authorList>
    </citation>
    <scope>NUCLEOTIDE SEQUENCE [LARGE SCALE GENOMIC DNA]</scope>
    <source>
        <strain evidence="3 4">ARSEF 6962</strain>
    </source>
</reference>
<feature type="compositionally biased region" description="Basic and acidic residues" evidence="1">
    <location>
        <begin position="545"/>
        <end position="633"/>
    </location>
</feature>
<dbReference type="EMBL" id="LAYC01000002">
    <property type="protein sequence ID" value="KYK56621.1"/>
    <property type="molecule type" value="Genomic_DNA"/>
</dbReference>
<dbReference type="Proteomes" id="UP000076580">
    <property type="component" value="Chromosome 02"/>
</dbReference>
<feature type="region of interest" description="Disordered" evidence="1">
    <location>
        <begin position="461"/>
        <end position="645"/>
    </location>
</feature>
<evidence type="ECO:0000313" key="3">
    <source>
        <dbReference type="EMBL" id="KYK56621.1"/>
    </source>
</evidence>
<evidence type="ECO:0000256" key="1">
    <source>
        <dbReference type="SAM" id="MobiDB-lite"/>
    </source>
</evidence>
<feature type="domain" description="DUF8035" evidence="2">
    <location>
        <begin position="413"/>
        <end position="466"/>
    </location>
</feature>
<dbReference type="AlphaFoldDB" id="A0A151GHV4"/>
<dbReference type="OrthoDB" id="5226662at2759"/>
<feature type="compositionally biased region" description="Polar residues" evidence="1">
    <location>
        <begin position="278"/>
        <end position="301"/>
    </location>
</feature>
<evidence type="ECO:0000259" key="2">
    <source>
        <dbReference type="Pfam" id="PF26118"/>
    </source>
</evidence>
<dbReference type="PANTHER" id="PTHR42081:SF2">
    <property type="entry name" value="NIPPED-B-LIKE PROTEIN B"/>
    <property type="match status" value="1"/>
</dbReference>
<accession>A0A151GHV4</accession>
<dbReference type="PANTHER" id="PTHR42081">
    <property type="entry name" value="ZINC FINGER PROTEIN DHHC DOMAIN CONTAINING PROTEIN"/>
    <property type="match status" value="1"/>
</dbReference>
<dbReference type="GeneID" id="63716265"/>
<feature type="region of interest" description="Disordered" evidence="1">
    <location>
        <begin position="234"/>
        <end position="301"/>
    </location>
</feature>
<organism evidence="3 4">
    <name type="scientific">Drechmeria coniospora</name>
    <name type="common">Nematophagous fungus</name>
    <name type="synonym">Meria coniospora</name>
    <dbReference type="NCBI Taxonomy" id="98403"/>
    <lineage>
        <taxon>Eukaryota</taxon>
        <taxon>Fungi</taxon>
        <taxon>Dikarya</taxon>
        <taxon>Ascomycota</taxon>
        <taxon>Pezizomycotina</taxon>
        <taxon>Sordariomycetes</taxon>
        <taxon>Hypocreomycetidae</taxon>
        <taxon>Hypocreales</taxon>
        <taxon>Ophiocordycipitaceae</taxon>
        <taxon>Drechmeria</taxon>
    </lineage>
</organism>
<name>A0A151GHV4_DRECN</name>
<feature type="compositionally biased region" description="Polar residues" evidence="1">
    <location>
        <begin position="526"/>
        <end position="535"/>
    </location>
</feature>
<evidence type="ECO:0000313" key="4">
    <source>
        <dbReference type="Proteomes" id="UP000076580"/>
    </source>
</evidence>
<feature type="region of interest" description="Disordered" evidence="1">
    <location>
        <begin position="330"/>
        <end position="349"/>
    </location>
</feature>
<dbReference type="STRING" id="98403.A0A151GHV4"/>
<feature type="compositionally biased region" description="Acidic residues" evidence="1">
    <location>
        <begin position="489"/>
        <end position="510"/>
    </location>
</feature>